<dbReference type="InterPro" id="IPR029060">
    <property type="entry name" value="PIN-like_dom_sf"/>
</dbReference>
<comment type="function">
    <text evidence="6">Toxic component of a toxin-antitoxin (TA) system. An RNase.</text>
</comment>
<evidence type="ECO:0000256" key="3">
    <source>
        <dbReference type="ARBA" id="ARBA00022723"/>
    </source>
</evidence>
<dbReference type="SUPFAM" id="SSF88723">
    <property type="entry name" value="PIN domain-like"/>
    <property type="match status" value="1"/>
</dbReference>
<keyword evidence="1 6" id="KW-1277">Toxin-antitoxin system</keyword>
<evidence type="ECO:0000256" key="4">
    <source>
        <dbReference type="ARBA" id="ARBA00022801"/>
    </source>
</evidence>
<proteinExistence type="inferred from homology"/>
<feature type="domain" description="PIN" evidence="7">
    <location>
        <begin position="4"/>
        <end position="128"/>
    </location>
</feature>
<sequence>MIVIADTSGTLAAFDTAHPSSDLAYRVLEEAGLTVFSPLVLAELDHVGRRELGEARARDMLEDIVNAAERGDFAIAETGPSILLRAQQVQARYASLSLDLADAVNVALAEEYETDAILTLDRRDFRAVLPLTEHKAFRVLPDDL</sequence>
<keyword evidence="3 6" id="KW-0479">Metal-binding</keyword>
<dbReference type="GO" id="GO:0090729">
    <property type="term" value="F:toxin activity"/>
    <property type="evidence" value="ECO:0007669"/>
    <property type="project" value="UniProtKB-KW"/>
</dbReference>
<feature type="binding site" evidence="6">
    <location>
        <position position="6"/>
    </location>
    <ligand>
        <name>Mg(2+)</name>
        <dbReference type="ChEBI" id="CHEBI:18420"/>
    </ligand>
</feature>
<protein>
    <recommendedName>
        <fullName evidence="6">Ribonuclease VapC</fullName>
        <shortName evidence="6">RNase VapC</shortName>
        <ecNumber evidence="6">3.1.-.-</ecNumber>
    </recommendedName>
    <alternativeName>
        <fullName evidence="6">Toxin VapC</fullName>
    </alternativeName>
</protein>
<evidence type="ECO:0000256" key="2">
    <source>
        <dbReference type="ARBA" id="ARBA00022722"/>
    </source>
</evidence>
<dbReference type="Gene3D" id="3.40.50.1010">
    <property type="entry name" value="5'-nuclease"/>
    <property type="match status" value="1"/>
</dbReference>
<keyword evidence="5 6" id="KW-0460">Magnesium</keyword>
<dbReference type="GO" id="GO:0004540">
    <property type="term" value="F:RNA nuclease activity"/>
    <property type="evidence" value="ECO:0007669"/>
    <property type="project" value="InterPro"/>
</dbReference>
<comment type="similarity">
    <text evidence="6">Belongs to the PINc/VapC protein family.</text>
</comment>
<comment type="cofactor">
    <cofactor evidence="6">
        <name>Mg(2+)</name>
        <dbReference type="ChEBI" id="CHEBI:18420"/>
    </cofactor>
</comment>
<keyword evidence="4 6" id="KW-0378">Hydrolase</keyword>
<dbReference type="HAMAP" id="MF_00265">
    <property type="entry name" value="VapC_Nob1"/>
    <property type="match status" value="1"/>
</dbReference>
<evidence type="ECO:0000313" key="9">
    <source>
        <dbReference type="Proteomes" id="UP000545761"/>
    </source>
</evidence>
<reference evidence="8 9" key="1">
    <citation type="submission" date="2020-07" db="EMBL/GenBank/DDBJ databases">
        <title>Streptomyces isolated from Indian soil.</title>
        <authorList>
            <person name="Mandal S."/>
            <person name="Maiti P.K."/>
        </authorList>
    </citation>
    <scope>NUCLEOTIDE SEQUENCE [LARGE SCALE GENOMIC DNA]</scope>
    <source>
        <strain evidence="8 9">PSKA28</strain>
    </source>
</reference>
<evidence type="ECO:0000313" key="8">
    <source>
        <dbReference type="EMBL" id="MBA2949482.1"/>
    </source>
</evidence>
<keyword evidence="2 6" id="KW-0540">Nuclease</keyword>
<name>A0A7W0DQN4_9ACTN</name>
<dbReference type="Proteomes" id="UP000545761">
    <property type="component" value="Unassembled WGS sequence"/>
</dbReference>
<accession>A0A7W0DQN4</accession>
<dbReference type="RefSeq" id="WP_181660413.1">
    <property type="nucleotide sequence ID" value="NZ_JACEHE010000019.1"/>
</dbReference>
<dbReference type="EMBL" id="JACEHE010000019">
    <property type="protein sequence ID" value="MBA2949482.1"/>
    <property type="molecule type" value="Genomic_DNA"/>
</dbReference>
<comment type="caution">
    <text evidence="8">The sequence shown here is derived from an EMBL/GenBank/DDBJ whole genome shotgun (WGS) entry which is preliminary data.</text>
</comment>
<evidence type="ECO:0000256" key="1">
    <source>
        <dbReference type="ARBA" id="ARBA00022649"/>
    </source>
</evidence>
<dbReference type="GO" id="GO:0016787">
    <property type="term" value="F:hydrolase activity"/>
    <property type="evidence" value="ECO:0007669"/>
    <property type="project" value="UniProtKB-KW"/>
</dbReference>
<evidence type="ECO:0000259" key="7">
    <source>
        <dbReference type="Pfam" id="PF01850"/>
    </source>
</evidence>
<evidence type="ECO:0000256" key="5">
    <source>
        <dbReference type="ARBA" id="ARBA00022842"/>
    </source>
</evidence>
<dbReference type="Pfam" id="PF01850">
    <property type="entry name" value="PIN"/>
    <property type="match status" value="1"/>
</dbReference>
<dbReference type="InterPro" id="IPR002716">
    <property type="entry name" value="PIN_dom"/>
</dbReference>
<dbReference type="EC" id="3.1.-.-" evidence="6"/>
<gene>
    <name evidence="6" type="primary">vapC</name>
    <name evidence="8" type="ORF">H1D24_27565</name>
</gene>
<feature type="binding site" evidence="6">
    <location>
        <position position="102"/>
    </location>
    <ligand>
        <name>Mg(2+)</name>
        <dbReference type="ChEBI" id="CHEBI:18420"/>
    </ligand>
</feature>
<dbReference type="GO" id="GO:0000287">
    <property type="term" value="F:magnesium ion binding"/>
    <property type="evidence" value="ECO:0007669"/>
    <property type="project" value="UniProtKB-UniRule"/>
</dbReference>
<dbReference type="InterPro" id="IPR022907">
    <property type="entry name" value="VapC_family"/>
</dbReference>
<keyword evidence="6" id="KW-0800">Toxin</keyword>
<dbReference type="AlphaFoldDB" id="A0A7W0DQN4"/>
<organism evidence="8 9">
    <name type="scientific">Streptomyces himalayensis subsp. himalayensis</name>
    <dbReference type="NCBI Taxonomy" id="2756131"/>
    <lineage>
        <taxon>Bacteria</taxon>
        <taxon>Bacillati</taxon>
        <taxon>Actinomycetota</taxon>
        <taxon>Actinomycetes</taxon>
        <taxon>Kitasatosporales</taxon>
        <taxon>Streptomycetaceae</taxon>
        <taxon>Streptomyces</taxon>
        <taxon>Streptomyces himalayensis</taxon>
    </lineage>
</organism>
<evidence type="ECO:0000256" key="6">
    <source>
        <dbReference type="HAMAP-Rule" id="MF_00265"/>
    </source>
</evidence>